<feature type="transmembrane region" description="Helical" evidence="1">
    <location>
        <begin position="119"/>
        <end position="139"/>
    </location>
</feature>
<keyword evidence="1" id="KW-1133">Transmembrane helix</keyword>
<evidence type="ECO:0000256" key="1">
    <source>
        <dbReference type="SAM" id="Phobius"/>
    </source>
</evidence>
<keyword evidence="1" id="KW-0812">Transmembrane</keyword>
<dbReference type="EMBL" id="JAAIJR010000036">
    <property type="protein sequence ID" value="NEX20785.1"/>
    <property type="molecule type" value="Genomic_DNA"/>
</dbReference>
<keyword evidence="1" id="KW-0472">Membrane</keyword>
<evidence type="ECO:0000313" key="3">
    <source>
        <dbReference type="Proteomes" id="UP000471640"/>
    </source>
</evidence>
<accession>A0A6P1DZ16</accession>
<reference evidence="2 3" key="2">
    <citation type="submission" date="2020-02" db="EMBL/GenBank/DDBJ databases">
        <title>Genome sequences of Thiorhodococcus mannitoliphagus and Thiorhodococcus minor, purple sulfur photosynthetic bacteria in the gammaproteobacterial family, Chromatiaceae.</title>
        <authorList>
            <person name="Aviles F.A."/>
            <person name="Meyer T.E."/>
            <person name="Kyndt J.A."/>
        </authorList>
    </citation>
    <scope>NUCLEOTIDE SEQUENCE [LARGE SCALE GENOMIC DNA]</scope>
    <source>
        <strain evidence="2 3">DSM 18266</strain>
    </source>
</reference>
<keyword evidence="3" id="KW-1185">Reference proteome</keyword>
<organism evidence="2 3">
    <name type="scientific">Thiorhodococcus mannitoliphagus</name>
    <dbReference type="NCBI Taxonomy" id="329406"/>
    <lineage>
        <taxon>Bacteria</taxon>
        <taxon>Pseudomonadati</taxon>
        <taxon>Pseudomonadota</taxon>
        <taxon>Gammaproteobacteria</taxon>
        <taxon>Chromatiales</taxon>
        <taxon>Chromatiaceae</taxon>
        <taxon>Thiorhodococcus</taxon>
    </lineage>
</organism>
<evidence type="ECO:0000313" key="2">
    <source>
        <dbReference type="EMBL" id="NEX20785.1"/>
    </source>
</evidence>
<dbReference type="AlphaFoldDB" id="A0A6P1DZ16"/>
<dbReference type="RefSeq" id="WP_164653891.1">
    <property type="nucleotide sequence ID" value="NZ_JAAIJR010000036.1"/>
</dbReference>
<gene>
    <name evidence="2" type="ORF">G3480_10755</name>
</gene>
<proteinExistence type="predicted"/>
<comment type="caution">
    <text evidence="2">The sequence shown here is derived from an EMBL/GenBank/DDBJ whole genome shotgun (WGS) entry which is preliminary data.</text>
</comment>
<name>A0A6P1DZ16_9GAMM</name>
<reference evidence="3" key="1">
    <citation type="journal article" date="2020" name="Microbiol. Resour. Announc.">
        <title>Draft Genome Sequences of Thiorhodococcus mannitoliphagus and Thiorhodococcus minor, Purple Sulfur Photosynthetic Bacteria in the Gammaproteobacterial Family Chromatiaceae.</title>
        <authorList>
            <person name="Aviles F.A."/>
            <person name="Meyer T.E."/>
            <person name="Kyndt J.A."/>
        </authorList>
    </citation>
    <scope>NUCLEOTIDE SEQUENCE [LARGE SCALE GENOMIC DNA]</scope>
    <source>
        <strain evidence="3">DSM 18266</strain>
    </source>
</reference>
<protein>
    <submittedName>
        <fullName evidence="2">DUF3592 domain-containing protein</fullName>
    </submittedName>
</protein>
<feature type="transmembrane region" description="Helical" evidence="1">
    <location>
        <begin position="12"/>
        <end position="32"/>
    </location>
</feature>
<sequence length="145" mass="16046">MLLKSLHVRTRAGASAYFGIALFGAALCALVVTRMEQEHHMRADGIRVTAEVLGFENLAGGNDYLHYRYVFEGRAYEVKDLVSDSLRSRLEPGETLDVWLLPERPANPLLGDRGGTPPWVGLLIGAFLVVGGLFGLTQLRRRPRI</sequence>
<dbReference type="Proteomes" id="UP000471640">
    <property type="component" value="Unassembled WGS sequence"/>
</dbReference>